<evidence type="ECO:0000313" key="1">
    <source>
        <dbReference type="EMBL" id="EKX42040.1"/>
    </source>
</evidence>
<evidence type="ECO:0000313" key="2">
    <source>
        <dbReference type="EnsemblProtists" id="EKX42040"/>
    </source>
</evidence>
<gene>
    <name evidence="1" type="ORF">GUITHDRAFT_153653</name>
</gene>
<dbReference type="RefSeq" id="XP_005829020.1">
    <property type="nucleotide sequence ID" value="XM_005828963.1"/>
</dbReference>
<reference evidence="1 3" key="1">
    <citation type="journal article" date="2012" name="Nature">
        <title>Algal genomes reveal evolutionary mosaicism and the fate of nucleomorphs.</title>
        <authorList>
            <consortium name="DOE Joint Genome Institute"/>
            <person name="Curtis B.A."/>
            <person name="Tanifuji G."/>
            <person name="Burki F."/>
            <person name="Gruber A."/>
            <person name="Irimia M."/>
            <person name="Maruyama S."/>
            <person name="Arias M.C."/>
            <person name="Ball S.G."/>
            <person name="Gile G.H."/>
            <person name="Hirakawa Y."/>
            <person name="Hopkins J.F."/>
            <person name="Kuo A."/>
            <person name="Rensing S.A."/>
            <person name="Schmutz J."/>
            <person name="Symeonidi A."/>
            <person name="Elias M."/>
            <person name="Eveleigh R.J."/>
            <person name="Herman E.K."/>
            <person name="Klute M.J."/>
            <person name="Nakayama T."/>
            <person name="Obornik M."/>
            <person name="Reyes-Prieto A."/>
            <person name="Armbrust E.V."/>
            <person name="Aves S.J."/>
            <person name="Beiko R.G."/>
            <person name="Coutinho P."/>
            <person name="Dacks J.B."/>
            <person name="Durnford D.G."/>
            <person name="Fast N.M."/>
            <person name="Green B.R."/>
            <person name="Grisdale C.J."/>
            <person name="Hempel F."/>
            <person name="Henrissat B."/>
            <person name="Hoppner M.P."/>
            <person name="Ishida K."/>
            <person name="Kim E."/>
            <person name="Koreny L."/>
            <person name="Kroth P.G."/>
            <person name="Liu Y."/>
            <person name="Malik S.B."/>
            <person name="Maier U.G."/>
            <person name="McRose D."/>
            <person name="Mock T."/>
            <person name="Neilson J.A."/>
            <person name="Onodera N.T."/>
            <person name="Poole A.M."/>
            <person name="Pritham E.J."/>
            <person name="Richards T.A."/>
            <person name="Rocap G."/>
            <person name="Roy S.W."/>
            <person name="Sarai C."/>
            <person name="Schaack S."/>
            <person name="Shirato S."/>
            <person name="Slamovits C.H."/>
            <person name="Spencer D.F."/>
            <person name="Suzuki S."/>
            <person name="Worden A.Z."/>
            <person name="Zauner S."/>
            <person name="Barry K."/>
            <person name="Bell C."/>
            <person name="Bharti A.K."/>
            <person name="Crow J.A."/>
            <person name="Grimwood J."/>
            <person name="Kramer R."/>
            <person name="Lindquist E."/>
            <person name="Lucas S."/>
            <person name="Salamov A."/>
            <person name="McFadden G.I."/>
            <person name="Lane C.E."/>
            <person name="Keeling P.J."/>
            <person name="Gray M.W."/>
            <person name="Grigoriev I.V."/>
            <person name="Archibald J.M."/>
        </authorList>
    </citation>
    <scope>NUCLEOTIDE SEQUENCE</scope>
    <source>
        <strain evidence="1 3">CCMP2712</strain>
    </source>
</reference>
<accession>L1J1S4</accession>
<dbReference type="Proteomes" id="UP000011087">
    <property type="component" value="Unassembled WGS sequence"/>
</dbReference>
<dbReference type="EnsemblProtists" id="EKX42040">
    <property type="protein sequence ID" value="EKX42040"/>
    <property type="gene ID" value="GUITHDRAFT_153653"/>
</dbReference>
<protein>
    <submittedName>
        <fullName evidence="1 2">Uncharacterized protein</fullName>
    </submittedName>
</protein>
<dbReference type="AlphaFoldDB" id="L1J1S4"/>
<dbReference type="KEGG" id="gtt:GUITHDRAFT_153653"/>
<dbReference type="PaxDb" id="55529-EKX42040"/>
<dbReference type="GeneID" id="17298713"/>
<sequence>MFGEQLWFMGAAHEYNPNDDSSCGTGDCADVEPYASWNRDLLSSMPTEAQYRKLLTDPSKIWCFTGQAGLGRAYNPNLKC</sequence>
<keyword evidence="3" id="KW-1185">Reference proteome</keyword>
<reference evidence="2" key="3">
    <citation type="submission" date="2015-06" db="UniProtKB">
        <authorList>
            <consortium name="EnsemblProtists"/>
        </authorList>
    </citation>
    <scope>IDENTIFICATION</scope>
</reference>
<reference evidence="3" key="2">
    <citation type="submission" date="2012-11" db="EMBL/GenBank/DDBJ databases">
        <authorList>
            <person name="Kuo A."/>
            <person name="Curtis B.A."/>
            <person name="Tanifuji G."/>
            <person name="Burki F."/>
            <person name="Gruber A."/>
            <person name="Irimia M."/>
            <person name="Maruyama S."/>
            <person name="Arias M.C."/>
            <person name="Ball S.G."/>
            <person name="Gile G.H."/>
            <person name="Hirakawa Y."/>
            <person name="Hopkins J.F."/>
            <person name="Rensing S.A."/>
            <person name="Schmutz J."/>
            <person name="Symeonidi A."/>
            <person name="Elias M."/>
            <person name="Eveleigh R.J."/>
            <person name="Herman E.K."/>
            <person name="Klute M.J."/>
            <person name="Nakayama T."/>
            <person name="Obornik M."/>
            <person name="Reyes-Prieto A."/>
            <person name="Armbrust E.V."/>
            <person name="Aves S.J."/>
            <person name="Beiko R.G."/>
            <person name="Coutinho P."/>
            <person name="Dacks J.B."/>
            <person name="Durnford D.G."/>
            <person name="Fast N.M."/>
            <person name="Green B.R."/>
            <person name="Grisdale C."/>
            <person name="Hempe F."/>
            <person name="Henrissat B."/>
            <person name="Hoppner M.P."/>
            <person name="Ishida K.-I."/>
            <person name="Kim E."/>
            <person name="Koreny L."/>
            <person name="Kroth P.G."/>
            <person name="Liu Y."/>
            <person name="Malik S.-B."/>
            <person name="Maier U.G."/>
            <person name="McRose D."/>
            <person name="Mock T."/>
            <person name="Neilson J.A."/>
            <person name="Onodera N.T."/>
            <person name="Poole A.M."/>
            <person name="Pritham E.J."/>
            <person name="Richards T.A."/>
            <person name="Rocap G."/>
            <person name="Roy S.W."/>
            <person name="Sarai C."/>
            <person name="Schaack S."/>
            <person name="Shirato S."/>
            <person name="Slamovits C.H."/>
            <person name="Spencer D.F."/>
            <person name="Suzuki S."/>
            <person name="Worden A.Z."/>
            <person name="Zauner S."/>
            <person name="Barry K."/>
            <person name="Bell C."/>
            <person name="Bharti A.K."/>
            <person name="Crow J.A."/>
            <person name="Grimwood J."/>
            <person name="Kramer R."/>
            <person name="Lindquist E."/>
            <person name="Lucas S."/>
            <person name="Salamov A."/>
            <person name="McFadden G.I."/>
            <person name="Lane C.E."/>
            <person name="Keeling P.J."/>
            <person name="Gray M.W."/>
            <person name="Grigoriev I.V."/>
            <person name="Archibald J.M."/>
        </authorList>
    </citation>
    <scope>NUCLEOTIDE SEQUENCE</scope>
    <source>
        <strain evidence="3">CCMP2712</strain>
    </source>
</reference>
<proteinExistence type="predicted"/>
<dbReference type="EMBL" id="JH993019">
    <property type="protein sequence ID" value="EKX42040.1"/>
    <property type="molecule type" value="Genomic_DNA"/>
</dbReference>
<name>L1J1S4_GUITC</name>
<evidence type="ECO:0000313" key="3">
    <source>
        <dbReference type="Proteomes" id="UP000011087"/>
    </source>
</evidence>
<organism evidence="1">
    <name type="scientific">Guillardia theta (strain CCMP2712)</name>
    <name type="common">Cryptophyte</name>
    <dbReference type="NCBI Taxonomy" id="905079"/>
    <lineage>
        <taxon>Eukaryota</taxon>
        <taxon>Cryptophyceae</taxon>
        <taxon>Pyrenomonadales</taxon>
        <taxon>Geminigeraceae</taxon>
        <taxon>Guillardia</taxon>
    </lineage>
</organism>
<dbReference type="HOGENOM" id="CLU_2594875_0_0_1"/>